<proteinExistence type="predicted"/>
<reference evidence="2" key="1">
    <citation type="journal article" date="2016" name="Mol. Biol. Evol.">
        <title>Comparative Genomics of Early-Diverging Mushroom-Forming Fungi Provides Insights into the Origins of Lignocellulose Decay Capabilities.</title>
        <authorList>
            <person name="Nagy L.G."/>
            <person name="Riley R."/>
            <person name="Tritt A."/>
            <person name="Adam C."/>
            <person name="Daum C."/>
            <person name="Floudas D."/>
            <person name="Sun H."/>
            <person name="Yadav J.S."/>
            <person name="Pangilinan J."/>
            <person name="Larsson K.H."/>
            <person name="Matsuura K."/>
            <person name="Barry K."/>
            <person name="Labutti K."/>
            <person name="Kuo R."/>
            <person name="Ohm R.A."/>
            <person name="Bhattacharya S.S."/>
            <person name="Shirouzu T."/>
            <person name="Yoshinaga Y."/>
            <person name="Martin F.M."/>
            <person name="Grigoriev I.V."/>
            <person name="Hibbett D.S."/>
        </authorList>
    </citation>
    <scope>NUCLEOTIDE SEQUENCE [LARGE SCALE GENOMIC DNA]</scope>
    <source>
        <strain evidence="2">CBS 109695</strain>
    </source>
</reference>
<dbReference type="OrthoDB" id="3265112at2759"/>
<feature type="region of interest" description="Disordered" evidence="1">
    <location>
        <begin position="209"/>
        <end position="228"/>
    </location>
</feature>
<dbReference type="EMBL" id="KV417534">
    <property type="protein sequence ID" value="KZP23132.1"/>
    <property type="molecule type" value="Genomic_DNA"/>
</dbReference>
<dbReference type="Pfam" id="PF18758">
    <property type="entry name" value="KDZ"/>
    <property type="match status" value="1"/>
</dbReference>
<name>A0A166LMW8_9AGAM</name>
<evidence type="ECO:0000256" key="1">
    <source>
        <dbReference type="SAM" id="MobiDB-lite"/>
    </source>
</evidence>
<evidence type="ECO:0000313" key="2">
    <source>
        <dbReference type="EMBL" id="KZP23132.1"/>
    </source>
</evidence>
<sequence>MTPLLSNCLRRRNTLKDQTISVCQCHSAPQILLSRGFFPCSPVTPSLAVDIKLLEFARLQFLHLVPNTTGWCDAMESFLNGLLFKLTTRNTLRRRFSNCMRWYHTLLDSTEQCHYLQCHQCIDRPSEYLRRRCPLCFGGKVVHDPTVLTHDISADFIVSLDACFTQKRNKNNSARDPSFRDTHRAHHDTCFLSEDELHTMEQMVAQLRARKAPTTTESNTDNDDHLEPGMKLPTSVLNDCNSSFTAADEKREKASTTFFADTGIMALICRHDRLLFAANMTHAGERQHYALALLLKLFSQIPSHMTVGLLYDIVCQLKRSMIKFGFLKEFFPRIIFAVSVFHAYGHQWACQVVYHPRKCAGFGLSDGEGCEHFWSSIKKLIPTLRVSGYHQRLFTLDLYTKHLEHASLIHLGLWLARRWQKCQTMKATAQQALEKCSIPVATLREQWALQTIAQTAPMPRQSKQKGAQAVKAIMALDATIASEREEVSRLQALTQVHADVIAADVIAAFDALRNARAYLNGLMARRDRHFTALGIAETASLLRLKQSKFLQHRMNALAIKHRMRDKLRQRKFENERLERAYRRTVNELKHKKHIAGSMQRCEPTVQKLSQKYNELCRNMAHLITTGQAPQGAVVPEIIPPGGLWKLDVDDTIWQDIGLDEDAYDGKPPPWLCDENVRAGIRSMLDHDRCMEEERALFRERVGLQDWLVEEWHVVQAATEATGKFFPTLAF</sequence>
<dbReference type="PANTHER" id="PTHR33096:SF1">
    <property type="entry name" value="CXC1-LIKE CYSTEINE CLUSTER ASSOCIATED WITH KDZ TRANSPOSASES DOMAIN-CONTAINING PROTEIN"/>
    <property type="match status" value="1"/>
</dbReference>
<organism evidence="2">
    <name type="scientific">Athelia psychrophila</name>
    <dbReference type="NCBI Taxonomy" id="1759441"/>
    <lineage>
        <taxon>Eukaryota</taxon>
        <taxon>Fungi</taxon>
        <taxon>Dikarya</taxon>
        <taxon>Basidiomycota</taxon>
        <taxon>Agaricomycotina</taxon>
        <taxon>Agaricomycetes</taxon>
        <taxon>Agaricomycetidae</taxon>
        <taxon>Atheliales</taxon>
        <taxon>Atheliaceae</taxon>
        <taxon>Athelia</taxon>
    </lineage>
</organism>
<protein>
    <submittedName>
        <fullName evidence="2">Uncharacterized protein</fullName>
    </submittedName>
</protein>
<dbReference type="PANTHER" id="PTHR33096">
    <property type="entry name" value="CXC2 DOMAIN-CONTAINING PROTEIN"/>
    <property type="match status" value="1"/>
</dbReference>
<dbReference type="InterPro" id="IPR040521">
    <property type="entry name" value="KDZ"/>
</dbReference>
<dbReference type="AlphaFoldDB" id="A0A166LMW8"/>
<accession>A0A166LMW8</accession>
<gene>
    <name evidence="2" type="ORF">FIBSPDRAFT_910312</name>
</gene>